<dbReference type="Gene3D" id="3.40.50.880">
    <property type="match status" value="1"/>
</dbReference>
<keyword evidence="5" id="KW-0963">Cytoplasm</keyword>
<dbReference type="PANTHER" id="PTHR10099">
    <property type="entry name" value="PHOSPHORIBOSYLFORMYLGLYCINAMIDINE SYNTHASE"/>
    <property type="match status" value="1"/>
</dbReference>
<keyword evidence="10" id="KW-0067">ATP-binding</keyword>
<dbReference type="CDD" id="cd02203">
    <property type="entry name" value="PurL_repeat1"/>
    <property type="match status" value="1"/>
</dbReference>
<keyword evidence="7" id="KW-0479">Metal-binding</keyword>
<keyword evidence="6 22" id="KW-0436">Ligase</keyword>
<dbReference type="CDD" id="cd01740">
    <property type="entry name" value="GATase1_FGAR_AT"/>
    <property type="match status" value="1"/>
</dbReference>
<dbReference type="InterPro" id="IPR041609">
    <property type="entry name" value="PurL_linker"/>
</dbReference>
<evidence type="ECO:0000256" key="16">
    <source>
        <dbReference type="ARBA" id="ARBA00057317"/>
    </source>
</evidence>
<dbReference type="FunFam" id="3.90.650.10:FF:000024">
    <property type="entry name" value="Phosphoribosylformylglycinamidine synthase"/>
    <property type="match status" value="1"/>
</dbReference>
<dbReference type="EMBL" id="CP119893">
    <property type="protein sequence ID" value="WFD26458.1"/>
    <property type="molecule type" value="Genomic_DNA"/>
</dbReference>
<accession>A0AAF0EJ30</accession>
<dbReference type="InterPro" id="IPR055181">
    <property type="entry name" value="FGAR-AT_PurM_N-like"/>
</dbReference>
<feature type="domain" description="FGAR-AT PurM N-terminal-like" evidence="21">
    <location>
        <begin position="716"/>
        <end position="879"/>
    </location>
</feature>
<dbReference type="Gene3D" id="3.30.1330.10">
    <property type="entry name" value="PurM-like, N-terminal domain"/>
    <property type="match status" value="2"/>
</dbReference>
<dbReference type="SUPFAM" id="SSF52317">
    <property type="entry name" value="Class I glutamine amidotransferase-like"/>
    <property type="match status" value="1"/>
</dbReference>
<evidence type="ECO:0000256" key="4">
    <source>
        <dbReference type="ARBA" id="ARBA00012747"/>
    </source>
</evidence>
<evidence type="ECO:0000256" key="13">
    <source>
        <dbReference type="ARBA" id="ARBA00029823"/>
    </source>
</evidence>
<comment type="subcellular location">
    <subcellularLocation>
        <location evidence="1">Cytoplasm</location>
    </subcellularLocation>
</comment>
<evidence type="ECO:0000256" key="12">
    <source>
        <dbReference type="ARBA" id="ARBA00022962"/>
    </source>
</evidence>
<dbReference type="FunFam" id="3.30.1330.10:FF:000005">
    <property type="entry name" value="Phosphoribosylformylglycinamidine synthase"/>
    <property type="match status" value="1"/>
</dbReference>
<dbReference type="HAMAP" id="MF_00419">
    <property type="entry name" value="PurL_1"/>
    <property type="match status" value="1"/>
</dbReference>
<keyword evidence="12" id="KW-0315">Glutamine amidotransferase</keyword>
<feature type="domain" description="PurM-like C-terminal" evidence="18">
    <location>
        <begin position="489"/>
        <end position="647"/>
    </location>
</feature>
<dbReference type="SUPFAM" id="SSF55326">
    <property type="entry name" value="PurM N-terminal domain-like"/>
    <property type="match status" value="2"/>
</dbReference>
<evidence type="ECO:0000256" key="14">
    <source>
        <dbReference type="ARBA" id="ARBA00032632"/>
    </source>
</evidence>
<dbReference type="GO" id="GO:0006189">
    <property type="term" value="P:'de novo' IMP biosynthetic process"/>
    <property type="evidence" value="ECO:0007669"/>
    <property type="project" value="InterPro"/>
</dbReference>
<dbReference type="FunFam" id="3.40.50.880:FF:000008">
    <property type="entry name" value="Phosphoribosylformylglycinamidine synthase"/>
    <property type="match status" value="1"/>
</dbReference>
<dbReference type="InterPro" id="IPR036921">
    <property type="entry name" value="PurM-like_N_sf"/>
</dbReference>
<gene>
    <name evidence="22" type="primary">ADE6</name>
    <name evidence="22" type="ORF">MNAN1_001441</name>
</gene>
<dbReference type="PANTHER" id="PTHR10099:SF1">
    <property type="entry name" value="PHOSPHORIBOSYLFORMYLGLYCINAMIDINE SYNTHASE"/>
    <property type="match status" value="1"/>
</dbReference>
<dbReference type="Gene3D" id="1.10.8.750">
    <property type="entry name" value="Phosphoribosylformylglycinamidine synthase, linker domain"/>
    <property type="match status" value="1"/>
</dbReference>
<evidence type="ECO:0000256" key="11">
    <source>
        <dbReference type="ARBA" id="ARBA00022842"/>
    </source>
</evidence>
<evidence type="ECO:0000256" key="7">
    <source>
        <dbReference type="ARBA" id="ARBA00022723"/>
    </source>
</evidence>
<evidence type="ECO:0000256" key="6">
    <source>
        <dbReference type="ARBA" id="ARBA00022598"/>
    </source>
</evidence>
<dbReference type="Pfam" id="PF02769">
    <property type="entry name" value="AIRS_C"/>
    <property type="match status" value="2"/>
</dbReference>
<dbReference type="InterPro" id="IPR010073">
    <property type="entry name" value="PurL_large"/>
</dbReference>
<dbReference type="EC" id="6.3.5.3" evidence="4"/>
<dbReference type="GO" id="GO:0005524">
    <property type="term" value="F:ATP binding"/>
    <property type="evidence" value="ECO:0007669"/>
    <property type="project" value="UniProtKB-KW"/>
</dbReference>
<dbReference type="Pfam" id="PF13507">
    <property type="entry name" value="GATase_5"/>
    <property type="match status" value="1"/>
</dbReference>
<dbReference type="PROSITE" id="PS51273">
    <property type="entry name" value="GATASE_TYPE_1"/>
    <property type="match status" value="1"/>
</dbReference>
<keyword evidence="23" id="KW-1185">Reference proteome</keyword>
<evidence type="ECO:0000256" key="3">
    <source>
        <dbReference type="ARBA" id="ARBA00008608"/>
    </source>
</evidence>
<dbReference type="SUPFAM" id="SSF109736">
    <property type="entry name" value="FGAM synthase PurL, linker domain"/>
    <property type="match status" value="1"/>
</dbReference>
<dbReference type="GO" id="GO:0004642">
    <property type="term" value="F:phosphoribosylformylglycinamidine synthase activity"/>
    <property type="evidence" value="ECO:0007669"/>
    <property type="project" value="UniProtKB-EC"/>
</dbReference>
<keyword evidence="8" id="KW-0547">Nucleotide-binding</keyword>
<evidence type="ECO:0000256" key="9">
    <source>
        <dbReference type="ARBA" id="ARBA00022755"/>
    </source>
</evidence>
<evidence type="ECO:0000256" key="1">
    <source>
        <dbReference type="ARBA" id="ARBA00004496"/>
    </source>
</evidence>
<dbReference type="Pfam" id="PF22689">
    <property type="entry name" value="FGAR-AT_PurM_N-like"/>
    <property type="match status" value="1"/>
</dbReference>
<evidence type="ECO:0000259" key="19">
    <source>
        <dbReference type="Pfam" id="PF18072"/>
    </source>
</evidence>
<proteinExistence type="inferred from homology"/>
<evidence type="ECO:0000259" key="21">
    <source>
        <dbReference type="Pfam" id="PF22689"/>
    </source>
</evidence>
<evidence type="ECO:0000256" key="10">
    <source>
        <dbReference type="ARBA" id="ARBA00022840"/>
    </source>
</evidence>
<reference evidence="22" key="1">
    <citation type="submission" date="2023-03" db="EMBL/GenBank/DDBJ databases">
        <title>Mating type loci evolution in Malassezia.</title>
        <authorList>
            <person name="Coelho M.A."/>
        </authorList>
    </citation>
    <scope>NUCLEOTIDE SEQUENCE</scope>
    <source>
        <strain evidence="22">CBS 9557</strain>
    </source>
</reference>
<organism evidence="22 23">
    <name type="scientific">Malassezia nana</name>
    <dbReference type="NCBI Taxonomy" id="180528"/>
    <lineage>
        <taxon>Eukaryota</taxon>
        <taxon>Fungi</taxon>
        <taxon>Dikarya</taxon>
        <taxon>Basidiomycota</taxon>
        <taxon>Ustilaginomycotina</taxon>
        <taxon>Malasseziomycetes</taxon>
        <taxon>Malasseziales</taxon>
        <taxon>Malasseziaceae</taxon>
        <taxon>Malassezia</taxon>
    </lineage>
</organism>
<dbReference type="NCBIfam" id="TIGR01735">
    <property type="entry name" value="FGAM_synt"/>
    <property type="match status" value="1"/>
</dbReference>
<comment type="similarity">
    <text evidence="3">In the N-terminal section; belongs to the FGAMS family.</text>
</comment>
<dbReference type="InterPro" id="IPR040707">
    <property type="entry name" value="FGAR-AT_N"/>
</dbReference>
<dbReference type="SUPFAM" id="SSF56042">
    <property type="entry name" value="PurM C-terminal domain-like"/>
    <property type="match status" value="2"/>
</dbReference>
<dbReference type="SUPFAM" id="SSF82697">
    <property type="entry name" value="PurS-like"/>
    <property type="match status" value="1"/>
</dbReference>
<evidence type="ECO:0000256" key="15">
    <source>
        <dbReference type="ARBA" id="ARBA00052585"/>
    </source>
</evidence>
<name>A0AAF0EJ30_9BASI</name>
<dbReference type="InterPro" id="IPR010918">
    <property type="entry name" value="PurM-like_C_dom"/>
</dbReference>
<feature type="domain" description="Phosphoribosylformylglycinamidine synthase linker" evidence="19">
    <location>
        <begin position="211"/>
        <end position="267"/>
    </location>
</feature>
<dbReference type="SMART" id="SM01211">
    <property type="entry name" value="GATase_5"/>
    <property type="match status" value="1"/>
</dbReference>
<evidence type="ECO:0000256" key="8">
    <source>
        <dbReference type="ARBA" id="ARBA00022741"/>
    </source>
</evidence>
<evidence type="ECO:0000313" key="23">
    <source>
        <dbReference type="Proteomes" id="UP001213623"/>
    </source>
</evidence>
<evidence type="ECO:0000259" key="20">
    <source>
        <dbReference type="Pfam" id="PF18076"/>
    </source>
</evidence>
<evidence type="ECO:0000256" key="5">
    <source>
        <dbReference type="ARBA" id="ARBA00022490"/>
    </source>
</evidence>
<dbReference type="InterPro" id="IPR029062">
    <property type="entry name" value="Class_I_gatase-like"/>
</dbReference>
<dbReference type="InterPro" id="IPR036604">
    <property type="entry name" value="PurS-like_sf"/>
</dbReference>
<dbReference type="GO" id="GO:0005737">
    <property type="term" value="C:cytoplasm"/>
    <property type="evidence" value="ECO:0007669"/>
    <property type="project" value="UniProtKB-SubCell"/>
</dbReference>
<evidence type="ECO:0000256" key="17">
    <source>
        <dbReference type="ARBA" id="ARBA00071729"/>
    </source>
</evidence>
<comment type="function">
    <text evidence="16">Phosphoribosylformylglycinamidine synthase involved in the purines biosynthetic pathway. Catalyzes the ATP-dependent conversion of formylglycinamide ribonucleotide (FGAR) and glutamine to yield formylglycinamidine ribonucleotide (FGAM) and glutamate.</text>
</comment>
<protein>
    <recommendedName>
        <fullName evidence="17">Phosphoribosylformylglycinamidine synthase</fullName>
        <ecNumber evidence="4">6.3.5.3</ecNumber>
    </recommendedName>
    <alternativeName>
        <fullName evidence="14">Formylglycinamide ribonucleotide amidotransferase</fullName>
    </alternativeName>
    <alternativeName>
        <fullName evidence="13">Formylglycinamide ribotide amidotransferase</fullName>
    </alternativeName>
</protein>
<comment type="pathway">
    <text evidence="2">Purine metabolism; IMP biosynthesis via de novo pathway; 5-amino-1-(5-phospho-D-ribosyl)imidazole from N(2)-formyl-N(1)-(5-phospho-D-ribosyl)glycinamide: step 1/2.</text>
</comment>
<dbReference type="GO" id="GO:0046872">
    <property type="term" value="F:metal ion binding"/>
    <property type="evidence" value="ECO:0007669"/>
    <property type="project" value="UniProtKB-KW"/>
</dbReference>
<dbReference type="CDD" id="cd02204">
    <property type="entry name" value="PurL_repeat2"/>
    <property type="match status" value="1"/>
</dbReference>
<dbReference type="Proteomes" id="UP001213623">
    <property type="component" value="Chromosome 2"/>
</dbReference>
<sequence>MTSAPVLCLPLPGPSVSLQAKRQQLLERVQAVAPQVTRLDGVFFHLVVARSEAAYATLCDVASAPRARLDELLDYGDHVAFEDTGKVVKSALTGTEVPGKLVLFVLPRAGNTTPWSSKATDISHICGMEDTVVRIERGMAFVLDVSEPLDDATLARAESLLHDRMTQTITRTKPEASADDLFGTSEPGKLRIVELLASSTDTDWQAAHDRLASANEKFGLALAPDEIHYLVDAFLRGQGDEAPLRRNPTDVELFMFAQVNSEHCRHKIFNASWTIDGQVQPQSLFSMIRHTHKVTPQHTISAYSDNAAVLDGSDGLRFLPAPDALALDDHSSLSHVYVGRREAMPILAKVETHNHPTGISPYPGAATGSGGEIRDEGAVGRGSKPKAGLSGFMTSNLHLPDAPMPWEEDVGRPMHVSSALEIMRDAPIGAAAFNNEFGRPALTGFWRTLCARVPTETDRMELRGYHKPIMLAGGLGNVRPAYTFKGAIQPGDALLVMGGPGYLIGLGGGTSSSLAGGSAERSTLDFVSVSRENPEMQRRCQEVIDACCSAAVNPIESIHDVGAGGLSNALPELVNDAGLGGRFELRDVPLGNPSLSPLAIWCNESQERYVLAVRPANLEAFRAIAERERCPIAVVGYATAEPRLVLTDRLRNETCIDLPMSTLFGKPPKMERSVTRAVRRVRPFDAHLASYLPDLSAEARLAQAIDRVLHLPSVGSKSFLITIGDRSITGLVVRDQMVGPYQVPVADVAVTRTSYTFDDQAPGEAMACGERTPLSLLSGAAAARMAVAESLTNLAAAYIDSLEHVKLSANWMCSASYEHDGATLYDAVKAIGLDLCPKLGISIPVGKDSMSMGMSWQVPDGERRTVTAPLSPIVTAFAPVVDVSQTWTPELKRLDTPSVLVFIDLACGQQRLGGSALGQVFNELGDAAPDVEDASVLKAFFQAMSMLKQLSAGMPHASPLVHAYHDRSDGGLFTALVEMAFAGRVGVDIDVTKLVRTTPAAALFNEELGAVLQVRESDLASLQSVLGTAGLAPSAVTVVGAVRSDEQVRIVSNGNVLFASTRAELQKAWAFTSYQMQSLRDNPESARQEYALLDEPAGATALQYSLTFDPASVALKNASTLERPLATQPRVAILREQGVNGHVEMAWAFSRAGFCAVDVHMSDLLSGAVTLDAFVGVAACGGFSYGDVLGSGNGWAHSVLLHEGVRHEFTSFFARDKTFALGVCNGCQMLSALGRAGLIPGAEHWPRFAPNESGRFEARFTEVVIEESDTIFFRGMGKSRLPVAVAHGEGRAAFNTPEDVAQLEKQGGLAVRYADERYPMNPNGSTANVAGVTAADGRVLILMPHPERCVATTSLSWAPSEARAWGGRSPWFRMFENAYVFVSS</sequence>
<evidence type="ECO:0000259" key="18">
    <source>
        <dbReference type="Pfam" id="PF02769"/>
    </source>
</evidence>
<feature type="domain" description="Phosphoribosylformylglycinamidine synthase N-terminal" evidence="20">
    <location>
        <begin position="62"/>
        <end position="177"/>
    </location>
</feature>
<dbReference type="Pfam" id="PF18076">
    <property type="entry name" value="FGAR-AT_N"/>
    <property type="match status" value="1"/>
</dbReference>
<evidence type="ECO:0000256" key="2">
    <source>
        <dbReference type="ARBA" id="ARBA00004920"/>
    </source>
</evidence>
<dbReference type="FunFam" id="3.30.1330.10:FF:000002">
    <property type="entry name" value="Phosphoribosylformylglycinamidine synthase"/>
    <property type="match status" value="1"/>
</dbReference>
<comment type="catalytic activity">
    <reaction evidence="15">
        <text>N(2)-formyl-N(1)-(5-phospho-beta-D-ribosyl)glycinamide + L-glutamine + ATP + H2O = 2-formamido-N(1)-(5-O-phospho-beta-D-ribosyl)acetamidine + L-glutamate + ADP + phosphate + H(+)</text>
        <dbReference type="Rhea" id="RHEA:17129"/>
        <dbReference type="ChEBI" id="CHEBI:15377"/>
        <dbReference type="ChEBI" id="CHEBI:15378"/>
        <dbReference type="ChEBI" id="CHEBI:29985"/>
        <dbReference type="ChEBI" id="CHEBI:30616"/>
        <dbReference type="ChEBI" id="CHEBI:43474"/>
        <dbReference type="ChEBI" id="CHEBI:58359"/>
        <dbReference type="ChEBI" id="CHEBI:147286"/>
        <dbReference type="ChEBI" id="CHEBI:147287"/>
        <dbReference type="ChEBI" id="CHEBI:456216"/>
        <dbReference type="EC" id="6.3.5.3"/>
    </reaction>
</comment>
<feature type="domain" description="PurM-like C-terminal" evidence="18">
    <location>
        <begin position="910"/>
        <end position="1050"/>
    </location>
</feature>
<evidence type="ECO:0000313" key="22">
    <source>
        <dbReference type="EMBL" id="WFD26458.1"/>
    </source>
</evidence>
<keyword evidence="11" id="KW-0460">Magnesium</keyword>
<keyword evidence="9" id="KW-0658">Purine biosynthesis</keyword>
<dbReference type="Gene3D" id="3.90.650.10">
    <property type="entry name" value="PurM-like C-terminal domain"/>
    <property type="match status" value="2"/>
</dbReference>
<dbReference type="InterPro" id="IPR036676">
    <property type="entry name" value="PurM-like_C_sf"/>
</dbReference>
<dbReference type="Pfam" id="PF18072">
    <property type="entry name" value="FGAR-AT_linker"/>
    <property type="match status" value="1"/>
</dbReference>
<dbReference type="NCBIfam" id="NF003672">
    <property type="entry name" value="PRK05297.1"/>
    <property type="match status" value="1"/>
</dbReference>